<organism evidence="1">
    <name type="scientific">Daucus carota subsp. sativus</name>
    <name type="common">Carrot</name>
    <dbReference type="NCBI Taxonomy" id="79200"/>
    <lineage>
        <taxon>Eukaryota</taxon>
        <taxon>Viridiplantae</taxon>
        <taxon>Streptophyta</taxon>
        <taxon>Embryophyta</taxon>
        <taxon>Tracheophyta</taxon>
        <taxon>Spermatophyta</taxon>
        <taxon>Magnoliopsida</taxon>
        <taxon>eudicotyledons</taxon>
        <taxon>Gunneridae</taxon>
        <taxon>Pentapetalae</taxon>
        <taxon>asterids</taxon>
        <taxon>campanulids</taxon>
        <taxon>Apiales</taxon>
        <taxon>Apiaceae</taxon>
        <taxon>Apioideae</taxon>
        <taxon>Scandiceae</taxon>
        <taxon>Daucinae</taxon>
        <taxon>Daucus</taxon>
        <taxon>Daucus sect. Daucus</taxon>
    </lineage>
</organism>
<dbReference type="EMBL" id="LNRQ01000004">
    <property type="protein sequence ID" value="KZM97710.1"/>
    <property type="molecule type" value="Genomic_DNA"/>
</dbReference>
<dbReference type="AlphaFoldDB" id="A0A162A9Z1"/>
<evidence type="ECO:0000313" key="1">
    <source>
        <dbReference type="EMBL" id="KZM97710.1"/>
    </source>
</evidence>
<reference evidence="1" key="1">
    <citation type="journal article" date="2016" name="Nat. Genet.">
        <title>A high-quality carrot genome assembly provides new insights into carotenoid accumulation and asterid genome evolution.</title>
        <authorList>
            <person name="Iorizzo M."/>
            <person name="Ellison S."/>
            <person name="Senalik D."/>
            <person name="Zeng P."/>
            <person name="Satapoomin P."/>
            <person name="Huang J."/>
            <person name="Bowman M."/>
            <person name="Iovene M."/>
            <person name="Sanseverino W."/>
            <person name="Cavagnaro P."/>
            <person name="Yildiz M."/>
            <person name="Macko-Podgorni A."/>
            <person name="Moranska E."/>
            <person name="Grzebelus E."/>
            <person name="Grzebelus D."/>
            <person name="Ashrafi H."/>
            <person name="Zheng Z."/>
            <person name="Cheng S."/>
            <person name="Spooner D."/>
            <person name="Van Deynze A."/>
            <person name="Simon P."/>
        </authorList>
    </citation>
    <scope>NUCLEOTIDE SEQUENCE [LARGE SCALE GENOMIC DNA]</scope>
    <source>
        <tissue evidence="1">Leaf</tissue>
    </source>
</reference>
<gene>
    <name evidence="1" type="ORF">DCAR_014928</name>
</gene>
<proteinExistence type="predicted"/>
<sequence length="214" mass="23871">MDAAASHMMLHCAFDSCLSMSDMEIERRPYHRNCSCALHKPKDSRPAACFRHGNVAFSKKGSWSDCSITLSSPKISSQSLFLSVHLQITETSTYKFKEKETSKIMDAVSGHMLPQYVFDSSLSLSDMDIERRPYHRNCSCALHKPKDARPRACFQHGNVAFSKIQSWIDCSMSVAATKSSSQSLFNSDLSGKNRDKDGLLLLRNKGIHGISSGR</sequence>
<dbReference type="Gramene" id="KZM97710">
    <property type="protein sequence ID" value="KZM97710"/>
    <property type="gene ID" value="DCAR_014928"/>
</dbReference>
<dbReference type="PANTHER" id="PTHR35121">
    <property type="entry name" value="HOMEODOMAIN PROTEIN 8, PUTATIVE-RELATED"/>
    <property type="match status" value="1"/>
</dbReference>
<comment type="caution">
    <text evidence="1">The sequence shown here is derived from an EMBL/GenBank/DDBJ whole genome shotgun (WGS) entry which is preliminary data.</text>
</comment>
<accession>A0A162A9Z1</accession>
<dbReference type="PANTHER" id="PTHR35121:SF4">
    <property type="entry name" value="SWIM-TYPE DOMAIN-CONTAINING PROTEIN"/>
    <property type="match status" value="1"/>
</dbReference>
<protein>
    <submittedName>
        <fullName evidence="1">Uncharacterized protein</fullName>
    </submittedName>
</protein>
<name>A0A162A9Z1_DAUCS</name>